<proteinExistence type="predicted"/>
<gene>
    <name evidence="2" type="ORF">Lstg_2238</name>
    <name evidence="3" type="ORF">NCTC11991_00205</name>
</gene>
<dbReference type="EMBL" id="LNYZ01000014">
    <property type="protein sequence ID" value="KTD77146.1"/>
    <property type="molecule type" value="Genomic_DNA"/>
</dbReference>
<dbReference type="Gene3D" id="1.25.40.20">
    <property type="entry name" value="Ankyrin repeat-containing domain"/>
    <property type="match status" value="1"/>
</dbReference>
<reference evidence="2 4" key="1">
    <citation type="submission" date="2015-11" db="EMBL/GenBank/DDBJ databases">
        <title>Genomic analysis of 38 Legionella species identifies large and diverse effector repertoires.</title>
        <authorList>
            <person name="Burstein D."/>
            <person name="Amaro F."/>
            <person name="Zusman T."/>
            <person name="Lifshitz Z."/>
            <person name="Cohen O."/>
            <person name="Gilbert J.A."/>
            <person name="Pupko T."/>
            <person name="Shuman H.A."/>
            <person name="Segal G."/>
        </authorList>
    </citation>
    <scope>NUCLEOTIDE SEQUENCE [LARGE SCALE GENOMIC DNA]</scope>
    <source>
        <strain evidence="2 4">SC-18-C9</strain>
    </source>
</reference>
<feature type="repeat" description="ANK" evidence="1">
    <location>
        <begin position="138"/>
        <end position="170"/>
    </location>
</feature>
<name>A0A378L4L6_9GAMM</name>
<dbReference type="OrthoDB" id="10008582at2"/>
<dbReference type="InterPro" id="IPR002110">
    <property type="entry name" value="Ankyrin_rpt"/>
</dbReference>
<keyword evidence="1" id="KW-0040">ANK repeat</keyword>
<accession>A0A378L4L6</accession>
<dbReference type="PROSITE" id="PS50088">
    <property type="entry name" value="ANK_REPEAT"/>
    <property type="match status" value="1"/>
</dbReference>
<evidence type="ECO:0000313" key="4">
    <source>
        <dbReference type="Proteomes" id="UP000054820"/>
    </source>
</evidence>
<dbReference type="SUPFAM" id="SSF48403">
    <property type="entry name" value="Ankyrin repeat"/>
    <property type="match status" value="1"/>
</dbReference>
<keyword evidence="4" id="KW-1185">Reference proteome</keyword>
<dbReference type="Proteomes" id="UP000054820">
    <property type="component" value="Unassembled WGS sequence"/>
</dbReference>
<protein>
    <submittedName>
        <fullName evidence="3">Ankyrin repeats (3 copies)</fullName>
    </submittedName>
</protein>
<dbReference type="EMBL" id="UGOY01000001">
    <property type="protein sequence ID" value="STY21637.1"/>
    <property type="molecule type" value="Genomic_DNA"/>
</dbReference>
<organism evidence="3 5">
    <name type="scientific">Legionella steigerwaltii</name>
    <dbReference type="NCBI Taxonomy" id="460"/>
    <lineage>
        <taxon>Bacteria</taxon>
        <taxon>Pseudomonadati</taxon>
        <taxon>Pseudomonadota</taxon>
        <taxon>Gammaproteobacteria</taxon>
        <taxon>Legionellales</taxon>
        <taxon>Legionellaceae</taxon>
        <taxon>Legionella</taxon>
    </lineage>
</organism>
<evidence type="ECO:0000256" key="1">
    <source>
        <dbReference type="PROSITE-ProRule" id="PRU00023"/>
    </source>
</evidence>
<dbReference type="AlphaFoldDB" id="A0A378L4L6"/>
<dbReference type="RefSeq" id="WP_058477786.1">
    <property type="nucleotide sequence ID" value="NZ_CAAAIO010000011.1"/>
</dbReference>
<evidence type="ECO:0000313" key="2">
    <source>
        <dbReference type="EMBL" id="KTD77146.1"/>
    </source>
</evidence>
<reference evidence="3 5" key="2">
    <citation type="submission" date="2018-06" db="EMBL/GenBank/DDBJ databases">
        <authorList>
            <consortium name="Pathogen Informatics"/>
            <person name="Doyle S."/>
        </authorList>
    </citation>
    <scope>NUCLEOTIDE SEQUENCE [LARGE SCALE GENOMIC DNA]</scope>
    <source>
        <strain evidence="3 5">NCTC11991</strain>
    </source>
</reference>
<dbReference type="Proteomes" id="UP000255110">
    <property type="component" value="Unassembled WGS sequence"/>
</dbReference>
<evidence type="ECO:0000313" key="3">
    <source>
        <dbReference type="EMBL" id="STY21637.1"/>
    </source>
</evidence>
<sequence>MQLLFERLEAAKSYENDKNINEILDKLIKRHTDSFTSQDYEKLINFFIKKNEPDVLRGLLSPQFIKLVCKEGDDVFFVDKEEKKKKKALLYEAQFNCLVELVKNGKLDEVEIFLASSDLKKLNLNKPIPVYVLKELCPGATLVQIAIKYKHLKIADLLIEHGAVLAREDYHKNSTLHYGALGGQEAYDYVLKKTNLPLTQNMFGYTPEDYLKRKSELPETRQRLLTGKLVQYIKKNKLEDSVIFKGDDKSPSLTGKDLIEVVTRGVCQGDSFFRAISVLRGPGSRGLHEKMFDAIRAWDEQLGSLEAVVSDPELQVYFPKLDNIFEYMFGTILFFHRNSERLIGINNYDLPAQFQFVTNKNDHFTEISAPQKIANKIAFINYLHNCNLQPHQLIVISLNDPQVYNRGHQICLVVDENEKLHFIDNNSLYKALPMELSDESFTTVSNIAFAYFNRVDNVASYQYHPDLTLEPRANFGNS</sequence>
<evidence type="ECO:0000313" key="5">
    <source>
        <dbReference type="Proteomes" id="UP000255110"/>
    </source>
</evidence>
<dbReference type="InterPro" id="IPR036770">
    <property type="entry name" value="Ankyrin_rpt-contain_sf"/>
</dbReference>